<protein>
    <recommendedName>
        <fullName evidence="5">Holotricin-3</fullName>
    </recommendedName>
</protein>
<reference evidence="3 4" key="1">
    <citation type="submission" date="2024-06" db="EMBL/GenBank/DDBJ databases">
        <title>Genomic Encyclopedia of Type Strains, Phase IV (KMG-IV): sequencing the most valuable type-strain genomes for metagenomic binning, comparative biology and taxonomic classification.</title>
        <authorList>
            <person name="Goeker M."/>
        </authorList>
    </citation>
    <scope>NUCLEOTIDE SEQUENCE [LARGE SCALE GENOMIC DNA]</scope>
    <source>
        <strain evidence="3 4">DSM 29288</strain>
    </source>
</reference>
<dbReference type="Proteomes" id="UP001549077">
    <property type="component" value="Unassembled WGS sequence"/>
</dbReference>
<dbReference type="EMBL" id="JBEPMY010000001">
    <property type="protein sequence ID" value="MET3753267.1"/>
    <property type="molecule type" value="Genomic_DNA"/>
</dbReference>
<feature type="compositionally biased region" description="Polar residues" evidence="1">
    <location>
        <begin position="103"/>
        <end position="114"/>
    </location>
</feature>
<evidence type="ECO:0000256" key="2">
    <source>
        <dbReference type="SAM" id="SignalP"/>
    </source>
</evidence>
<feature type="region of interest" description="Disordered" evidence="1">
    <location>
        <begin position="53"/>
        <end position="121"/>
    </location>
</feature>
<organism evidence="3 4">
    <name type="scientific">Rhizobium binae</name>
    <dbReference type="NCBI Taxonomy" id="1138190"/>
    <lineage>
        <taxon>Bacteria</taxon>
        <taxon>Pseudomonadati</taxon>
        <taxon>Pseudomonadota</taxon>
        <taxon>Alphaproteobacteria</taxon>
        <taxon>Hyphomicrobiales</taxon>
        <taxon>Rhizobiaceae</taxon>
        <taxon>Rhizobium/Agrobacterium group</taxon>
        <taxon>Rhizobium</taxon>
    </lineage>
</organism>
<gene>
    <name evidence="3" type="ORF">ABID08_000606</name>
</gene>
<keyword evidence="2" id="KW-0732">Signal</keyword>
<keyword evidence="4" id="KW-1185">Reference proteome</keyword>
<feature type="signal peptide" evidence="2">
    <location>
        <begin position="1"/>
        <end position="31"/>
    </location>
</feature>
<feature type="chain" id="PRO_5046671473" description="Holotricin-3" evidence="2">
    <location>
        <begin position="32"/>
        <end position="230"/>
    </location>
</feature>
<evidence type="ECO:0000256" key="1">
    <source>
        <dbReference type="SAM" id="MobiDB-lite"/>
    </source>
</evidence>
<comment type="caution">
    <text evidence="3">The sequence shown here is derived from an EMBL/GenBank/DDBJ whole genome shotgun (WGS) entry which is preliminary data.</text>
</comment>
<feature type="compositionally biased region" description="Gly residues" evidence="1">
    <location>
        <begin position="53"/>
        <end position="80"/>
    </location>
</feature>
<name>A0ABV2MD54_9HYPH</name>
<proteinExistence type="predicted"/>
<evidence type="ECO:0008006" key="5">
    <source>
        <dbReference type="Google" id="ProtNLM"/>
    </source>
</evidence>
<evidence type="ECO:0000313" key="3">
    <source>
        <dbReference type="EMBL" id="MET3753267.1"/>
    </source>
</evidence>
<accession>A0ABV2MD54</accession>
<evidence type="ECO:0000313" key="4">
    <source>
        <dbReference type="Proteomes" id="UP001549077"/>
    </source>
</evidence>
<sequence>MRRTASDGSIRRRAMRIATLASLAVLSLAVAASPATIVGLDMAALAKDGGNGGGGGSGGGHGGGNGGGHGGGNGNGGGRSSGSDHGNSKSQSVRGKSSEAPGKSQSGKTDIATTSKKEKNLSAQMAGLNSLKRNYRALMNTSDPRMAAISAYAVAYAQYEIDNGIEPSADDPLLGDQALEDALASATKTGEVSPAVLDEAKTILGVGDADGKIDQIRTSLENAASATSDE</sequence>